<dbReference type="OrthoDB" id="1645289at2759"/>
<dbReference type="PANTHER" id="PTHR11439:SF467">
    <property type="entry name" value="INTEGRASE CATALYTIC DOMAIN-CONTAINING PROTEIN"/>
    <property type="match status" value="1"/>
</dbReference>
<accession>A0A371ER30</accession>
<keyword evidence="2" id="KW-1185">Reference proteome</keyword>
<evidence type="ECO:0000313" key="2">
    <source>
        <dbReference type="Proteomes" id="UP000257109"/>
    </source>
</evidence>
<name>A0A371ER30_MUCPR</name>
<evidence type="ECO:0000313" key="1">
    <source>
        <dbReference type="EMBL" id="RDX68416.1"/>
    </source>
</evidence>
<reference evidence="1" key="1">
    <citation type="submission" date="2018-05" db="EMBL/GenBank/DDBJ databases">
        <title>Draft genome of Mucuna pruriens seed.</title>
        <authorList>
            <person name="Nnadi N.E."/>
            <person name="Vos R."/>
            <person name="Hasami M.H."/>
            <person name="Devisetty U.K."/>
            <person name="Aguiy J.C."/>
        </authorList>
    </citation>
    <scope>NUCLEOTIDE SEQUENCE [LARGE SCALE GENOMIC DNA]</scope>
    <source>
        <strain evidence="1">JCA_2017</strain>
    </source>
</reference>
<dbReference type="PANTHER" id="PTHR11439">
    <property type="entry name" value="GAG-POL-RELATED RETROTRANSPOSON"/>
    <property type="match status" value="1"/>
</dbReference>
<gene>
    <name evidence="1" type="ORF">CR513_52602</name>
</gene>
<organism evidence="1 2">
    <name type="scientific">Mucuna pruriens</name>
    <name type="common">Velvet bean</name>
    <name type="synonym">Dolichos pruriens</name>
    <dbReference type="NCBI Taxonomy" id="157652"/>
    <lineage>
        <taxon>Eukaryota</taxon>
        <taxon>Viridiplantae</taxon>
        <taxon>Streptophyta</taxon>
        <taxon>Embryophyta</taxon>
        <taxon>Tracheophyta</taxon>
        <taxon>Spermatophyta</taxon>
        <taxon>Magnoliopsida</taxon>
        <taxon>eudicotyledons</taxon>
        <taxon>Gunneridae</taxon>
        <taxon>Pentapetalae</taxon>
        <taxon>rosids</taxon>
        <taxon>fabids</taxon>
        <taxon>Fabales</taxon>
        <taxon>Fabaceae</taxon>
        <taxon>Papilionoideae</taxon>
        <taxon>50 kb inversion clade</taxon>
        <taxon>NPAAA clade</taxon>
        <taxon>indigoferoid/millettioid clade</taxon>
        <taxon>Phaseoleae</taxon>
        <taxon>Mucuna</taxon>
    </lineage>
</organism>
<dbReference type="AlphaFoldDB" id="A0A371ER30"/>
<dbReference type="EMBL" id="QJKJ01012553">
    <property type="protein sequence ID" value="RDX68416.1"/>
    <property type="molecule type" value="Genomic_DNA"/>
</dbReference>
<dbReference type="STRING" id="157652.A0A371ER30"/>
<protein>
    <recommendedName>
        <fullName evidence="3">Retrovirus-related Pol polyprotein from transposon TNT 1-94</fullName>
    </recommendedName>
</protein>
<sequence length="107" mass="12006">MQKVSYASVVGSLMYAQVCTRLDIVRILGRYLSDPRMQYWKSKGLEIIGYSNSNFVGCQNSKRSISGYIYMLARGAISWKSVKQILIAPLTIVVEFVACFEACNHGI</sequence>
<proteinExistence type="predicted"/>
<comment type="caution">
    <text evidence="1">The sequence shown here is derived from an EMBL/GenBank/DDBJ whole genome shotgun (WGS) entry which is preliminary data.</text>
</comment>
<feature type="non-terminal residue" evidence="1">
    <location>
        <position position="1"/>
    </location>
</feature>
<dbReference type="Proteomes" id="UP000257109">
    <property type="component" value="Unassembled WGS sequence"/>
</dbReference>
<evidence type="ECO:0008006" key="3">
    <source>
        <dbReference type="Google" id="ProtNLM"/>
    </source>
</evidence>